<dbReference type="PANTHER" id="PTHR24148">
    <property type="entry name" value="ANKYRIN REPEAT DOMAIN-CONTAINING PROTEIN 39 HOMOLOG-RELATED"/>
    <property type="match status" value="1"/>
</dbReference>
<evidence type="ECO:0000313" key="3">
    <source>
        <dbReference type="Proteomes" id="UP000799440"/>
    </source>
</evidence>
<keyword evidence="3" id="KW-1185">Reference proteome</keyword>
<protein>
    <recommendedName>
        <fullName evidence="1">Heterokaryon incompatibility domain-containing protein</fullName>
    </recommendedName>
</protein>
<proteinExistence type="predicted"/>
<evidence type="ECO:0000313" key="2">
    <source>
        <dbReference type="EMBL" id="KAF2742424.1"/>
    </source>
</evidence>
<dbReference type="AlphaFoldDB" id="A0A6A6UY74"/>
<reference evidence="2" key="1">
    <citation type="journal article" date="2020" name="Stud. Mycol.">
        <title>101 Dothideomycetes genomes: a test case for predicting lifestyles and emergence of pathogens.</title>
        <authorList>
            <person name="Haridas S."/>
            <person name="Albert R."/>
            <person name="Binder M."/>
            <person name="Bloem J."/>
            <person name="Labutti K."/>
            <person name="Salamov A."/>
            <person name="Andreopoulos B."/>
            <person name="Baker S."/>
            <person name="Barry K."/>
            <person name="Bills G."/>
            <person name="Bluhm B."/>
            <person name="Cannon C."/>
            <person name="Castanera R."/>
            <person name="Culley D."/>
            <person name="Daum C."/>
            <person name="Ezra D."/>
            <person name="Gonzalez J."/>
            <person name="Henrissat B."/>
            <person name="Kuo A."/>
            <person name="Liang C."/>
            <person name="Lipzen A."/>
            <person name="Lutzoni F."/>
            <person name="Magnuson J."/>
            <person name="Mondo S."/>
            <person name="Nolan M."/>
            <person name="Ohm R."/>
            <person name="Pangilinan J."/>
            <person name="Park H.-J."/>
            <person name="Ramirez L."/>
            <person name="Alfaro M."/>
            <person name="Sun H."/>
            <person name="Tritt A."/>
            <person name="Yoshinaga Y."/>
            <person name="Zwiers L.-H."/>
            <person name="Turgeon B."/>
            <person name="Goodwin S."/>
            <person name="Spatafora J."/>
            <person name="Crous P."/>
            <person name="Grigoriev I."/>
        </authorList>
    </citation>
    <scope>NUCLEOTIDE SEQUENCE</scope>
    <source>
        <strain evidence="2">CBS 119925</strain>
    </source>
</reference>
<dbReference type="Pfam" id="PF06985">
    <property type="entry name" value="HET"/>
    <property type="match status" value="1"/>
</dbReference>
<dbReference type="InterPro" id="IPR052895">
    <property type="entry name" value="HetReg/Transcr_Mod"/>
</dbReference>
<dbReference type="InterPro" id="IPR010730">
    <property type="entry name" value="HET"/>
</dbReference>
<sequence length="442" mass="50232">MDRCRLHQPGGPRRKIRQVRIMHRIYRHAARVVVHLGEHTPGSGALFAELEKADEDLASISFYVSPNLNATIIEELEQLLQRPWFSRVWVTQEAASNEELKFMCGNSVVSRRALDGCFFGYSAYNKVLTKRALPITFRGPFQLRQSLETDAVSYLMSLLIQSRECVASDERDKVFALKSLVNMKHQGSLDRLIDYTKDAESLFQEIALLFLSRFDAAFLVCTRHPHQRDMPSWVPDWSQSLPLRSGWLLDQRCAVDGWSSDRMYRVVPNPKASIALCTYGAEYARITHFSEPFVFERIEDVELPIVALYHNSRPLCDMFHLDARESGAHHRFGWPIWDAMRNMCPATLHSLLSGSGTFYNATSNRDNARPDLYQRWAYFYLRLQGSCIALLDNGVLTVVPQAAQVGDVICLISGAPAPCLLRPLEEGYWKMASGDCPIPGLL</sequence>
<gene>
    <name evidence="2" type="ORF">M011DRAFT_529884</name>
</gene>
<dbReference type="Proteomes" id="UP000799440">
    <property type="component" value="Unassembled WGS sequence"/>
</dbReference>
<organism evidence="2 3">
    <name type="scientific">Sporormia fimetaria CBS 119925</name>
    <dbReference type="NCBI Taxonomy" id="1340428"/>
    <lineage>
        <taxon>Eukaryota</taxon>
        <taxon>Fungi</taxon>
        <taxon>Dikarya</taxon>
        <taxon>Ascomycota</taxon>
        <taxon>Pezizomycotina</taxon>
        <taxon>Dothideomycetes</taxon>
        <taxon>Pleosporomycetidae</taxon>
        <taxon>Pleosporales</taxon>
        <taxon>Sporormiaceae</taxon>
        <taxon>Sporormia</taxon>
    </lineage>
</organism>
<dbReference type="OrthoDB" id="2157530at2759"/>
<evidence type="ECO:0000259" key="1">
    <source>
        <dbReference type="Pfam" id="PF06985"/>
    </source>
</evidence>
<dbReference type="PANTHER" id="PTHR24148:SF79">
    <property type="entry name" value="HETEROKARYON INCOMPATIBILITY DOMAIN-CONTAINING PROTEIN"/>
    <property type="match status" value="1"/>
</dbReference>
<name>A0A6A6UY74_9PLEO</name>
<feature type="domain" description="Heterokaryon incompatibility" evidence="1">
    <location>
        <begin position="14"/>
        <end position="93"/>
    </location>
</feature>
<accession>A0A6A6UY74</accession>
<dbReference type="EMBL" id="MU006609">
    <property type="protein sequence ID" value="KAF2742424.1"/>
    <property type="molecule type" value="Genomic_DNA"/>
</dbReference>